<dbReference type="SUPFAM" id="SSF53254">
    <property type="entry name" value="Phosphoglycerate mutase-like"/>
    <property type="match status" value="1"/>
</dbReference>
<comment type="catalytic activity">
    <reaction evidence="4 5">
        <text>(2R)-2-phosphoglycerate = (2R)-3-phosphoglycerate</text>
        <dbReference type="Rhea" id="RHEA:15901"/>
        <dbReference type="ChEBI" id="CHEBI:58272"/>
        <dbReference type="ChEBI" id="CHEBI:58289"/>
        <dbReference type="EC" id="5.4.2.11"/>
    </reaction>
</comment>
<dbReference type="Proteomes" id="UP001597267">
    <property type="component" value="Unassembled WGS sequence"/>
</dbReference>
<feature type="binding site" evidence="4">
    <location>
        <begin position="114"/>
        <end position="115"/>
    </location>
    <ligand>
        <name>substrate</name>
    </ligand>
</feature>
<protein>
    <recommendedName>
        <fullName evidence="4 5">2,3-bisphosphoglycerate-dependent phosphoglycerate mutase</fullName>
        <shortName evidence="4">BPG-dependent PGAM</shortName>
        <shortName evidence="4">PGAM</shortName>
        <shortName evidence="4">Phosphoglyceromutase</shortName>
        <shortName evidence="4">dPGM</shortName>
        <ecNumber evidence="4 5">5.4.2.11</ecNumber>
    </recommendedName>
</protein>
<dbReference type="InterPro" id="IPR001345">
    <property type="entry name" value="PG/BPGM_mutase_AS"/>
</dbReference>
<evidence type="ECO:0000256" key="2">
    <source>
        <dbReference type="ARBA" id="ARBA00023152"/>
    </source>
</evidence>
<accession>A0ABW4J9B6</accession>
<evidence type="ECO:0000256" key="4">
    <source>
        <dbReference type="HAMAP-Rule" id="MF_01039"/>
    </source>
</evidence>
<evidence type="ECO:0000256" key="5">
    <source>
        <dbReference type="RuleBase" id="RU004512"/>
    </source>
</evidence>
<dbReference type="CDD" id="cd07067">
    <property type="entry name" value="HP_PGM_like"/>
    <property type="match status" value="1"/>
</dbReference>
<feature type="active site" description="Proton donor/acceptor" evidence="4">
    <location>
        <position position="87"/>
    </location>
</feature>
<dbReference type="InterPro" id="IPR029033">
    <property type="entry name" value="His_PPase_superfam"/>
</dbReference>
<dbReference type="SMART" id="SM00855">
    <property type="entry name" value="PGAM"/>
    <property type="match status" value="1"/>
</dbReference>
<feature type="binding site" evidence="4">
    <location>
        <position position="60"/>
    </location>
    <ligand>
        <name>substrate</name>
    </ligand>
</feature>
<dbReference type="RefSeq" id="WP_125715965.1">
    <property type="nucleotide sequence ID" value="NZ_JBHTOP010000024.1"/>
</dbReference>
<dbReference type="PROSITE" id="PS00175">
    <property type="entry name" value="PG_MUTASE"/>
    <property type="match status" value="1"/>
</dbReference>
<comment type="pathway">
    <text evidence="4 5">Carbohydrate degradation; glycolysis; pyruvate from D-glyceraldehyde 3-phosphate: step 3/5.</text>
</comment>
<feature type="active site" description="Tele-phosphohistidine intermediate" evidence="4">
    <location>
        <position position="9"/>
    </location>
</feature>
<evidence type="ECO:0000313" key="6">
    <source>
        <dbReference type="EMBL" id="MFD1672279.1"/>
    </source>
</evidence>
<keyword evidence="7" id="KW-1185">Reference proteome</keyword>
<sequence>MAQLVLVRHGESTANRDNIYTGWSDVPLTAKGEQEAKQIGAKLATLQIPFSACHTSVLTRAIMTSYLILDQLHLNWIPLYKTWRLNERHYGALRGLNKAKSKEIFGVTQIARWRRSFTSVPPMLETPDLDRRYQQLDVRDVPRGESLKMAAARLQPYYDDQIVPRLMRGEDQLVVAHGSSLRALLKYIENISDTDINGVEVQNGEAIIYSFDEQLNLVDKARA</sequence>
<feature type="binding site" evidence="4">
    <location>
        <begin position="21"/>
        <end position="22"/>
    </location>
    <ligand>
        <name>substrate</name>
    </ligand>
</feature>
<comment type="function">
    <text evidence="4 5">Catalyzes the interconversion of 2-phosphoglycerate and 3-phosphoglycerate.</text>
</comment>
<dbReference type="InterPro" id="IPR005952">
    <property type="entry name" value="Phosphogly_mut1"/>
</dbReference>
<comment type="similarity">
    <text evidence="1 4">Belongs to the phosphoglycerate mutase family. BPG-dependent PGAM subfamily.</text>
</comment>
<keyword evidence="2 4" id="KW-0324">Glycolysis</keyword>
<feature type="site" description="Transition state stabilizer" evidence="4">
    <location>
        <position position="177"/>
    </location>
</feature>
<dbReference type="PANTHER" id="PTHR11931">
    <property type="entry name" value="PHOSPHOGLYCERATE MUTASE"/>
    <property type="match status" value="1"/>
</dbReference>
<organism evidence="6 7">
    <name type="scientific">Agrilactobacillus yilanensis</name>
    <dbReference type="NCBI Taxonomy" id="2485997"/>
    <lineage>
        <taxon>Bacteria</taxon>
        <taxon>Bacillati</taxon>
        <taxon>Bacillota</taxon>
        <taxon>Bacilli</taxon>
        <taxon>Lactobacillales</taxon>
        <taxon>Lactobacillaceae</taxon>
        <taxon>Agrilactobacillus</taxon>
    </lineage>
</organism>
<name>A0ABW4J9B6_9LACO</name>
<keyword evidence="3 4" id="KW-0413">Isomerase</keyword>
<dbReference type="EC" id="5.4.2.11" evidence="4 5"/>
<dbReference type="InterPro" id="IPR013078">
    <property type="entry name" value="His_Pase_superF_clade-1"/>
</dbReference>
<keyword evidence="4" id="KW-0312">Gluconeogenesis</keyword>
<gene>
    <name evidence="4" type="primary">gpmA</name>
    <name evidence="6" type="ORF">ACFQ5M_09235</name>
</gene>
<dbReference type="PIRSF" id="PIRSF000709">
    <property type="entry name" value="6PFK_2-Ptase"/>
    <property type="match status" value="1"/>
</dbReference>
<evidence type="ECO:0000256" key="1">
    <source>
        <dbReference type="ARBA" id="ARBA00006717"/>
    </source>
</evidence>
<feature type="binding site" evidence="4">
    <location>
        <begin position="8"/>
        <end position="15"/>
    </location>
    <ligand>
        <name>substrate</name>
    </ligand>
</feature>
<dbReference type="Gene3D" id="3.40.50.1240">
    <property type="entry name" value="Phosphoglycerate mutase-like"/>
    <property type="match status" value="1"/>
</dbReference>
<evidence type="ECO:0000313" key="7">
    <source>
        <dbReference type="Proteomes" id="UP001597267"/>
    </source>
</evidence>
<feature type="binding site" evidence="4">
    <location>
        <position position="98"/>
    </location>
    <ligand>
        <name>substrate</name>
    </ligand>
</feature>
<dbReference type="NCBIfam" id="TIGR01258">
    <property type="entry name" value="pgm_1"/>
    <property type="match status" value="1"/>
</dbReference>
<comment type="caution">
    <text evidence="4">Lacks conserved residue(s) required for the propagation of feature annotation.</text>
</comment>
<dbReference type="EMBL" id="JBHTOP010000024">
    <property type="protein sequence ID" value="MFD1672279.1"/>
    <property type="molecule type" value="Genomic_DNA"/>
</dbReference>
<dbReference type="Pfam" id="PF00300">
    <property type="entry name" value="His_Phos_1"/>
    <property type="match status" value="2"/>
</dbReference>
<evidence type="ECO:0000256" key="3">
    <source>
        <dbReference type="ARBA" id="ARBA00023235"/>
    </source>
</evidence>
<comment type="caution">
    <text evidence="6">The sequence shown here is derived from an EMBL/GenBank/DDBJ whole genome shotgun (WGS) entry which is preliminary data.</text>
</comment>
<reference evidence="7" key="1">
    <citation type="journal article" date="2019" name="Int. J. Syst. Evol. Microbiol.">
        <title>The Global Catalogue of Microorganisms (GCM) 10K type strain sequencing project: providing services to taxonomists for standard genome sequencing and annotation.</title>
        <authorList>
            <consortium name="The Broad Institute Genomics Platform"/>
            <consortium name="The Broad Institute Genome Sequencing Center for Infectious Disease"/>
            <person name="Wu L."/>
            <person name="Ma J."/>
        </authorList>
    </citation>
    <scope>NUCLEOTIDE SEQUENCE [LARGE SCALE GENOMIC DNA]</scope>
    <source>
        <strain evidence="7">CCM 8896</strain>
    </source>
</reference>
<dbReference type="HAMAP" id="MF_01039">
    <property type="entry name" value="PGAM_GpmA"/>
    <property type="match status" value="1"/>
</dbReference>
<feature type="binding site" evidence="4">
    <location>
        <begin position="87"/>
        <end position="90"/>
    </location>
    <ligand>
        <name>substrate</name>
    </ligand>
</feature>
<proteinExistence type="inferred from homology"/>